<feature type="domain" description="ATPase AAA-type core" evidence="1">
    <location>
        <begin position="23"/>
        <end position="350"/>
    </location>
</feature>
<dbReference type="Proteomes" id="UP001165667">
    <property type="component" value="Unassembled WGS sequence"/>
</dbReference>
<dbReference type="PIRSF" id="PIRSF029347">
    <property type="entry name" value="RecF"/>
    <property type="match status" value="1"/>
</dbReference>
<evidence type="ECO:0000259" key="1">
    <source>
        <dbReference type="Pfam" id="PF13304"/>
    </source>
</evidence>
<dbReference type="SUPFAM" id="SSF52540">
    <property type="entry name" value="P-loop containing nucleoside triphosphate hydrolases"/>
    <property type="match status" value="1"/>
</dbReference>
<dbReference type="FunFam" id="3.40.50.300:FF:002708">
    <property type="entry name" value="FeS assembly ATPase SufC"/>
    <property type="match status" value="1"/>
</dbReference>
<dbReference type="GO" id="GO:0006302">
    <property type="term" value="P:double-strand break repair"/>
    <property type="evidence" value="ECO:0007669"/>
    <property type="project" value="TreeGrafter"/>
</dbReference>
<dbReference type="CDD" id="cd00267">
    <property type="entry name" value="ABC_ATPase"/>
    <property type="match status" value="1"/>
</dbReference>
<protein>
    <submittedName>
        <fullName evidence="2">AAA family ATPase</fullName>
    </submittedName>
</protein>
<organism evidence="2 3">
    <name type="scientific">Lichenifustis flavocetrariae</name>
    <dbReference type="NCBI Taxonomy" id="2949735"/>
    <lineage>
        <taxon>Bacteria</taxon>
        <taxon>Pseudomonadati</taxon>
        <taxon>Pseudomonadota</taxon>
        <taxon>Alphaproteobacteria</taxon>
        <taxon>Hyphomicrobiales</taxon>
        <taxon>Lichenihabitantaceae</taxon>
        <taxon>Lichenifustis</taxon>
    </lineage>
</organism>
<proteinExistence type="predicted"/>
<evidence type="ECO:0000313" key="2">
    <source>
        <dbReference type="EMBL" id="MCW6507898.1"/>
    </source>
</evidence>
<accession>A0AA41YZR9</accession>
<dbReference type="PANTHER" id="PTHR32182:SF25">
    <property type="entry name" value="SLR1056 PROTEIN"/>
    <property type="match status" value="1"/>
</dbReference>
<name>A0AA41YZR9_9HYPH</name>
<dbReference type="PANTHER" id="PTHR32182">
    <property type="entry name" value="DNA REPLICATION AND REPAIR PROTEIN RECF"/>
    <property type="match status" value="1"/>
</dbReference>
<dbReference type="FunFam" id="3.40.50.300:FF:002534">
    <property type="entry name" value="Putative RecF protein"/>
    <property type="match status" value="1"/>
</dbReference>
<comment type="caution">
    <text evidence="2">The sequence shown here is derived from an EMBL/GenBank/DDBJ whole genome shotgun (WGS) entry which is preliminary data.</text>
</comment>
<dbReference type="Gene3D" id="3.40.50.300">
    <property type="entry name" value="P-loop containing nucleotide triphosphate hydrolases"/>
    <property type="match status" value="2"/>
</dbReference>
<sequence>MLTTLAVESYRSLRKLVIPLAPLAVITGPNGSGKSSLYRALRLLADTCQGSLVASLAREGGLPSTLWAGPHEIGRGVKSGQYQVEGLRRHQSVHLRLGFAADDFGYAIDLGLPSQTPPSAFNLDPEIKRECLWSGPVLRPSTLLVDRRGPSLRVTDATGAWQHALTALPPYDSMMTAFADPRGAPEMIVLRERVRGWRFYDNFRTDSEAPARHMQIGTRSPILSHDGANLAAALQTIREIGDAAGLDQAVDEAFPGAEVIVVHADGRFQLTMRQHGLLRTLGAAELSDGTLRYLLLVAALLTPRPPELLVFNEPEASLHPELLPALAALIGRAAARSQIVVVSHNAHLVSLLRDGADTGTIELEKAFGETRIKDLDAADRPRWEWPAR</sequence>
<evidence type="ECO:0000313" key="3">
    <source>
        <dbReference type="Proteomes" id="UP001165667"/>
    </source>
</evidence>
<dbReference type="InterPro" id="IPR014555">
    <property type="entry name" value="RecF-like"/>
</dbReference>
<gene>
    <name evidence="2" type="ORF">M8523_07680</name>
</gene>
<dbReference type="RefSeq" id="WP_282584268.1">
    <property type="nucleotide sequence ID" value="NZ_JAMOIM010000004.1"/>
</dbReference>
<dbReference type="GO" id="GO:0000731">
    <property type="term" value="P:DNA synthesis involved in DNA repair"/>
    <property type="evidence" value="ECO:0007669"/>
    <property type="project" value="TreeGrafter"/>
</dbReference>
<dbReference type="EMBL" id="JAMOIM010000004">
    <property type="protein sequence ID" value="MCW6507898.1"/>
    <property type="molecule type" value="Genomic_DNA"/>
</dbReference>
<dbReference type="InterPro" id="IPR027417">
    <property type="entry name" value="P-loop_NTPase"/>
</dbReference>
<dbReference type="GO" id="GO:0016887">
    <property type="term" value="F:ATP hydrolysis activity"/>
    <property type="evidence" value="ECO:0007669"/>
    <property type="project" value="InterPro"/>
</dbReference>
<dbReference type="Pfam" id="PF13304">
    <property type="entry name" value="AAA_21"/>
    <property type="match status" value="1"/>
</dbReference>
<dbReference type="AlphaFoldDB" id="A0AA41YZR9"/>
<reference evidence="2" key="1">
    <citation type="submission" date="2022-05" db="EMBL/GenBank/DDBJ databases">
        <authorList>
            <person name="Pankratov T."/>
        </authorList>
    </citation>
    <scope>NUCLEOTIDE SEQUENCE</scope>
    <source>
        <strain evidence="2">BP6-180914</strain>
    </source>
</reference>
<keyword evidence="3" id="KW-1185">Reference proteome</keyword>
<dbReference type="GO" id="GO:0005524">
    <property type="term" value="F:ATP binding"/>
    <property type="evidence" value="ECO:0007669"/>
    <property type="project" value="InterPro"/>
</dbReference>
<dbReference type="InterPro" id="IPR003959">
    <property type="entry name" value="ATPase_AAA_core"/>
</dbReference>